<evidence type="ECO:0000313" key="1">
    <source>
        <dbReference type="EMBL" id="MBX45048.1"/>
    </source>
</evidence>
<accession>A0A2P2NRA8</accession>
<dbReference type="EMBL" id="GGEC01064564">
    <property type="protein sequence ID" value="MBX45048.1"/>
    <property type="molecule type" value="Transcribed_RNA"/>
</dbReference>
<dbReference type="AlphaFoldDB" id="A0A2P2NRA8"/>
<organism evidence="1">
    <name type="scientific">Rhizophora mucronata</name>
    <name type="common">Asiatic mangrove</name>
    <dbReference type="NCBI Taxonomy" id="61149"/>
    <lineage>
        <taxon>Eukaryota</taxon>
        <taxon>Viridiplantae</taxon>
        <taxon>Streptophyta</taxon>
        <taxon>Embryophyta</taxon>
        <taxon>Tracheophyta</taxon>
        <taxon>Spermatophyta</taxon>
        <taxon>Magnoliopsida</taxon>
        <taxon>eudicotyledons</taxon>
        <taxon>Gunneridae</taxon>
        <taxon>Pentapetalae</taxon>
        <taxon>rosids</taxon>
        <taxon>fabids</taxon>
        <taxon>Malpighiales</taxon>
        <taxon>Rhizophoraceae</taxon>
        <taxon>Rhizophora</taxon>
    </lineage>
</organism>
<name>A0A2P2NRA8_RHIMU</name>
<sequence length="66" mass="7333">MEQSLPYVVVNCKLCALTVVRWFQKRGRCIGPLPKLVSIQKLGAIMVYGPAPTRTENLNGTLPSQF</sequence>
<protein>
    <submittedName>
        <fullName evidence="1">Uncharacterized protein</fullName>
    </submittedName>
</protein>
<proteinExistence type="predicted"/>
<reference evidence="1" key="1">
    <citation type="submission" date="2018-02" db="EMBL/GenBank/DDBJ databases">
        <title>Rhizophora mucronata_Transcriptome.</title>
        <authorList>
            <person name="Meera S.P."/>
            <person name="Sreeshan A."/>
            <person name="Augustine A."/>
        </authorList>
    </citation>
    <scope>NUCLEOTIDE SEQUENCE</scope>
    <source>
        <tissue evidence="1">Leaf</tissue>
    </source>
</reference>